<protein>
    <submittedName>
        <fullName evidence="6">Protein downstream neighbor of son like protein</fullName>
    </submittedName>
</protein>
<dbReference type="PANTHER" id="PTHR12972:SF0">
    <property type="entry name" value="PROTEIN DOWNSTREAM NEIGHBOR OF SON"/>
    <property type="match status" value="1"/>
</dbReference>
<evidence type="ECO:0000256" key="4">
    <source>
        <dbReference type="ARBA" id="ARBA00025806"/>
    </source>
</evidence>
<feature type="region of interest" description="Disordered" evidence="5">
    <location>
        <begin position="1"/>
        <end position="75"/>
    </location>
</feature>
<evidence type="ECO:0000313" key="6">
    <source>
        <dbReference type="EMBL" id="KAK7821321.1"/>
    </source>
</evidence>
<gene>
    <name evidence="6" type="primary">hd</name>
    <name evidence="6" type="ORF">CFP56_037821</name>
</gene>
<comment type="caution">
    <text evidence="6">The sequence shown here is derived from an EMBL/GenBank/DDBJ whole genome shotgun (WGS) entry which is preliminary data.</text>
</comment>
<proteinExistence type="inferred from homology"/>
<evidence type="ECO:0000313" key="7">
    <source>
        <dbReference type="Proteomes" id="UP000237347"/>
    </source>
</evidence>
<dbReference type="PANTHER" id="PTHR12972">
    <property type="entry name" value="DOWNSTREAM NEIGHBOR OF SON"/>
    <property type="match status" value="1"/>
</dbReference>
<evidence type="ECO:0000256" key="5">
    <source>
        <dbReference type="SAM" id="MobiDB-lite"/>
    </source>
</evidence>
<evidence type="ECO:0000256" key="1">
    <source>
        <dbReference type="ARBA" id="ARBA00004123"/>
    </source>
</evidence>
<comment type="similarity">
    <text evidence="4">Belongs to the DONSON family.</text>
</comment>
<name>A0AAW0J4F9_QUESU</name>
<keyword evidence="3" id="KW-0539">Nucleus</keyword>
<evidence type="ECO:0000256" key="3">
    <source>
        <dbReference type="ARBA" id="ARBA00023242"/>
    </source>
</evidence>
<organism evidence="6 7">
    <name type="scientific">Quercus suber</name>
    <name type="common">Cork oak</name>
    <dbReference type="NCBI Taxonomy" id="58331"/>
    <lineage>
        <taxon>Eukaryota</taxon>
        <taxon>Viridiplantae</taxon>
        <taxon>Streptophyta</taxon>
        <taxon>Embryophyta</taxon>
        <taxon>Tracheophyta</taxon>
        <taxon>Spermatophyta</taxon>
        <taxon>Magnoliopsida</taxon>
        <taxon>eudicotyledons</taxon>
        <taxon>Gunneridae</taxon>
        <taxon>Pentapetalae</taxon>
        <taxon>rosids</taxon>
        <taxon>fabids</taxon>
        <taxon>Fagales</taxon>
        <taxon>Fagaceae</taxon>
        <taxon>Quercus</taxon>
    </lineage>
</organism>
<keyword evidence="2" id="KW-0217">Developmental protein</keyword>
<dbReference type="GO" id="GO:0005634">
    <property type="term" value="C:nucleus"/>
    <property type="evidence" value="ECO:0007669"/>
    <property type="project" value="UniProtKB-SubCell"/>
</dbReference>
<dbReference type="EMBL" id="PKMF04000705">
    <property type="protein sequence ID" value="KAK7821321.1"/>
    <property type="molecule type" value="Genomic_DNA"/>
</dbReference>
<accession>A0AAW0J4F9</accession>
<dbReference type="AlphaFoldDB" id="A0AAW0J4F9"/>
<dbReference type="PRINTS" id="PR02064">
    <property type="entry name" value="DONSON"/>
</dbReference>
<dbReference type="InterPro" id="IPR024861">
    <property type="entry name" value="Donson"/>
</dbReference>
<keyword evidence="7" id="KW-1185">Reference proteome</keyword>
<sequence length="817" mass="88351">MAKVAAQAPSSLQIGGGGAMKASTGLRRKTPSELRGEQLKQTNVIDLVDESPGPLVGTANDTDEVDNGLKKPEISKNPRYIDTRMDEVFPVKKSRENNSIEQTGSLKNISLISSLAAKRRHQLLSRESSVASSEDAKDGAVQVFQSIGKCSQSTFRSVNEISSVSDKSSGLATIDMDKALKGLAALDPPAISGSHFDSSERPGDPTSTYSGNFCSECHLPGRKAPLDFTLKTCVRMVSSSPVNRSIISGTMPQFTFQFGHSEDQNNSHSSVLTSTSHVLSSKVMHSWVYPQSTLPSSLISVLISSAAEGVEMDFLRKRQLAWEDSFRSLYYMLRNNVCNLFYVCTSHFVVMFNGGDSLGRNKRSCNAYISRSTRGLRSMLREHDVCFSMPLCHSKVEQVTTEDLVELSEIEKHNLGQTRRLSSLSDIDNSSQSLLVFSGNKNVHGLYDFLLNYRSFLTSLTAMDVPLLCSPVPFQNAALSAPEDVCFSMPLCHSKVEQVTTEDLVELSEIEKHNLGQTRRLSSLSDIDNSSQSLLVFSGNKNVHDLTLFFLVVVTRSFLTSLTAMDVPLLCSPVPFQNAALSAPEVRCMELKRADHIAAPPKGSTKDGECIQGSSAGLCYTIEIKDAYLPPWIICSVCAVMGSEGRSFEARSFLTSLTAMDVPLLCSPVPFQNAALSAPEVRCMELKRADHIAAPPKGSTKDGESIQGSSAGLCYTIEIKDAYLPPWIICSVCAVMGSEGRSFEASFITEPTSVGLNVALGATCEKSDSQAAAGEGLQESSFAFGIPEAIVTPSLCSGLLKGLKYDNGSYTASLCPI</sequence>
<dbReference type="Proteomes" id="UP000237347">
    <property type="component" value="Unassembled WGS sequence"/>
</dbReference>
<evidence type="ECO:0000256" key="2">
    <source>
        <dbReference type="ARBA" id="ARBA00022473"/>
    </source>
</evidence>
<dbReference type="GO" id="GO:0033260">
    <property type="term" value="P:nuclear DNA replication"/>
    <property type="evidence" value="ECO:0007669"/>
    <property type="project" value="TreeGrafter"/>
</dbReference>
<comment type="subcellular location">
    <subcellularLocation>
        <location evidence="1">Nucleus</location>
    </subcellularLocation>
</comment>
<reference evidence="6 7" key="1">
    <citation type="journal article" date="2018" name="Sci. Data">
        <title>The draft genome sequence of cork oak.</title>
        <authorList>
            <person name="Ramos A.M."/>
            <person name="Usie A."/>
            <person name="Barbosa P."/>
            <person name="Barros P.M."/>
            <person name="Capote T."/>
            <person name="Chaves I."/>
            <person name="Simoes F."/>
            <person name="Abreu I."/>
            <person name="Carrasquinho I."/>
            <person name="Faro C."/>
            <person name="Guimaraes J.B."/>
            <person name="Mendonca D."/>
            <person name="Nobrega F."/>
            <person name="Rodrigues L."/>
            <person name="Saibo N.J.M."/>
            <person name="Varela M.C."/>
            <person name="Egas C."/>
            <person name="Matos J."/>
            <person name="Miguel C.M."/>
            <person name="Oliveira M.M."/>
            <person name="Ricardo C.P."/>
            <person name="Goncalves S."/>
        </authorList>
    </citation>
    <scope>NUCLEOTIDE SEQUENCE [LARGE SCALE GENOMIC DNA]</scope>
    <source>
        <strain evidence="7">cv. HL8</strain>
    </source>
</reference>